<dbReference type="AlphaFoldDB" id="A0A9J5WME1"/>
<name>A0A9J5WME1_SOLCO</name>
<comment type="caution">
    <text evidence="1">The sequence shown here is derived from an EMBL/GenBank/DDBJ whole genome shotgun (WGS) entry which is preliminary data.</text>
</comment>
<dbReference type="Proteomes" id="UP000824120">
    <property type="component" value="Chromosome 11"/>
</dbReference>
<organism evidence="1 2">
    <name type="scientific">Solanum commersonii</name>
    <name type="common">Commerson's wild potato</name>
    <name type="synonym">Commerson's nightshade</name>
    <dbReference type="NCBI Taxonomy" id="4109"/>
    <lineage>
        <taxon>Eukaryota</taxon>
        <taxon>Viridiplantae</taxon>
        <taxon>Streptophyta</taxon>
        <taxon>Embryophyta</taxon>
        <taxon>Tracheophyta</taxon>
        <taxon>Spermatophyta</taxon>
        <taxon>Magnoliopsida</taxon>
        <taxon>eudicotyledons</taxon>
        <taxon>Gunneridae</taxon>
        <taxon>Pentapetalae</taxon>
        <taxon>asterids</taxon>
        <taxon>lamiids</taxon>
        <taxon>Solanales</taxon>
        <taxon>Solanaceae</taxon>
        <taxon>Solanoideae</taxon>
        <taxon>Solaneae</taxon>
        <taxon>Solanum</taxon>
    </lineage>
</organism>
<sequence length="155" mass="17470">MTKLSQGPGESSTKSVSYVSQHKFDAYLSNQRKQKAQLANLEKAYTSLAKSHRELSVSHSKMKNHDKSRDKFFTWMWTGVKGLWKMLKTNEPLPTLRSNEDGDALATWSNDERAEDSEPRVMRIEAAQGAPLYSLYNFHSCAVRTVPFLVGGSAL</sequence>
<proteinExistence type="predicted"/>
<reference evidence="1 2" key="1">
    <citation type="submission" date="2020-09" db="EMBL/GenBank/DDBJ databases">
        <title>De no assembly of potato wild relative species, Solanum commersonii.</title>
        <authorList>
            <person name="Cho K."/>
        </authorList>
    </citation>
    <scope>NUCLEOTIDE SEQUENCE [LARGE SCALE GENOMIC DNA]</scope>
    <source>
        <strain evidence="1">LZ3.2</strain>
        <tissue evidence="1">Leaf</tissue>
    </source>
</reference>
<gene>
    <name evidence="1" type="ORF">H5410_056326</name>
</gene>
<evidence type="ECO:0000313" key="2">
    <source>
        <dbReference type="Proteomes" id="UP000824120"/>
    </source>
</evidence>
<dbReference type="EMBL" id="JACXVP010000011">
    <property type="protein sequence ID" value="KAG5576192.1"/>
    <property type="molecule type" value="Genomic_DNA"/>
</dbReference>
<evidence type="ECO:0000313" key="1">
    <source>
        <dbReference type="EMBL" id="KAG5576192.1"/>
    </source>
</evidence>
<keyword evidence="2" id="KW-1185">Reference proteome</keyword>
<protein>
    <submittedName>
        <fullName evidence="1">Uncharacterized protein</fullName>
    </submittedName>
</protein>
<accession>A0A9J5WME1</accession>
<dbReference type="OrthoDB" id="1321199at2759"/>